<proteinExistence type="predicted"/>
<dbReference type="InterPro" id="IPR025424">
    <property type="entry name" value="YrhK_domain"/>
</dbReference>
<evidence type="ECO:0000313" key="4">
    <source>
        <dbReference type="Proteomes" id="UP000321361"/>
    </source>
</evidence>
<evidence type="ECO:0000256" key="1">
    <source>
        <dbReference type="SAM" id="Phobius"/>
    </source>
</evidence>
<accession>A0A510WDK1</accession>
<gene>
    <name evidence="3" type="ORF">ETH01_15050</name>
</gene>
<comment type="caution">
    <text evidence="3">The sequence shown here is derived from an EMBL/GenBank/DDBJ whole genome shotgun (WGS) entry which is preliminary data.</text>
</comment>
<protein>
    <recommendedName>
        <fullName evidence="2">YrhK domain-containing protein</fullName>
    </recommendedName>
</protein>
<feature type="transmembrane region" description="Helical" evidence="1">
    <location>
        <begin position="5"/>
        <end position="21"/>
    </location>
</feature>
<dbReference type="Proteomes" id="UP000321361">
    <property type="component" value="Unassembled WGS sequence"/>
</dbReference>
<dbReference type="AlphaFoldDB" id="A0A510WDK1"/>
<dbReference type="RefSeq" id="WP_071860830.1">
    <property type="nucleotide sequence ID" value="NZ_BJUG01000007.1"/>
</dbReference>
<keyword evidence="1" id="KW-0472">Membrane</keyword>
<keyword evidence="1" id="KW-1133">Transmembrane helix</keyword>
<name>A0A510WDK1_ENTTH</name>
<feature type="domain" description="YrhK" evidence="2">
    <location>
        <begin position="5"/>
        <end position="41"/>
    </location>
</feature>
<dbReference type="EMBL" id="BJUG01000007">
    <property type="protein sequence ID" value="GEK37218.1"/>
    <property type="molecule type" value="Genomic_DNA"/>
</dbReference>
<evidence type="ECO:0000313" key="3">
    <source>
        <dbReference type="EMBL" id="GEK37218.1"/>
    </source>
</evidence>
<sequence length="49" mass="5718">MDRKLLRILIAICFLVGGIVFLVKQEYIYAIVFFVVAVVYLLNRGKRNE</sequence>
<organism evidence="3 4">
    <name type="scientific">Enterococcus thailandicus</name>
    <dbReference type="NCBI Taxonomy" id="417368"/>
    <lineage>
        <taxon>Bacteria</taxon>
        <taxon>Bacillati</taxon>
        <taxon>Bacillota</taxon>
        <taxon>Bacilli</taxon>
        <taxon>Lactobacillales</taxon>
        <taxon>Enterococcaceae</taxon>
        <taxon>Enterococcus</taxon>
    </lineage>
</organism>
<dbReference type="Pfam" id="PF14145">
    <property type="entry name" value="YrhK"/>
    <property type="match status" value="1"/>
</dbReference>
<reference evidence="3 4" key="1">
    <citation type="submission" date="2019-07" db="EMBL/GenBank/DDBJ databases">
        <title>Whole genome shotgun sequence of Enterococcus thailandicus NBRC 101867.</title>
        <authorList>
            <person name="Hosoyama A."/>
            <person name="Uohara A."/>
            <person name="Ohji S."/>
            <person name="Ichikawa N."/>
        </authorList>
    </citation>
    <scope>NUCLEOTIDE SEQUENCE [LARGE SCALE GENOMIC DNA]</scope>
    <source>
        <strain evidence="3 4">NBRC 101867</strain>
    </source>
</reference>
<keyword evidence="1" id="KW-0812">Transmembrane</keyword>
<evidence type="ECO:0000259" key="2">
    <source>
        <dbReference type="Pfam" id="PF14145"/>
    </source>
</evidence>
<feature type="transmembrane region" description="Helical" evidence="1">
    <location>
        <begin position="27"/>
        <end position="43"/>
    </location>
</feature>